<reference evidence="6 7" key="2">
    <citation type="submission" date="2018-11" db="EMBL/GenBank/DDBJ databases">
        <authorList>
            <consortium name="Pathogen Informatics"/>
        </authorList>
    </citation>
    <scope>NUCLEOTIDE SEQUENCE [LARGE SCALE GENOMIC DNA]</scope>
</reference>
<keyword evidence="3 5" id="KW-1133">Transmembrane helix</keyword>
<feature type="transmembrane region" description="Helical" evidence="5">
    <location>
        <begin position="95"/>
        <end position="121"/>
    </location>
</feature>
<dbReference type="OrthoDB" id="2985014at2759"/>
<dbReference type="InterPro" id="IPR036259">
    <property type="entry name" value="MFS_trans_sf"/>
</dbReference>
<evidence type="ECO:0000313" key="7">
    <source>
        <dbReference type="Proteomes" id="UP000270296"/>
    </source>
</evidence>
<dbReference type="GO" id="GO:0016020">
    <property type="term" value="C:membrane"/>
    <property type="evidence" value="ECO:0007669"/>
    <property type="project" value="UniProtKB-SubCell"/>
</dbReference>
<dbReference type="GO" id="GO:0022857">
    <property type="term" value="F:transmembrane transporter activity"/>
    <property type="evidence" value="ECO:0007669"/>
    <property type="project" value="InterPro"/>
</dbReference>
<feature type="transmembrane region" description="Helical" evidence="5">
    <location>
        <begin position="66"/>
        <end position="88"/>
    </location>
</feature>
<sequence length="159" mass="17167">MLVFFGAISIYATRVNLSVAIVCMVDADDTRNLKNNSNHAGASTNKTTPPGQQEAVKFQWSKQTSAALLGAFFWGYMCTQVFGGWLSVKIRPTIIILASALCSGVISAVSPLAASISYSLFYACRVILGCAQVEKKTKVIFGGSMSSSITKLTQKYKKY</sequence>
<dbReference type="SUPFAM" id="SSF103473">
    <property type="entry name" value="MFS general substrate transporter"/>
    <property type="match status" value="1"/>
</dbReference>
<dbReference type="AlphaFoldDB" id="A0A183IS39"/>
<comment type="subcellular location">
    <subcellularLocation>
        <location evidence="1">Membrane</location>
        <topology evidence="1">Multi-pass membrane protein</topology>
    </subcellularLocation>
</comment>
<dbReference type="PANTHER" id="PTHR11662">
    <property type="entry name" value="SOLUTE CARRIER FAMILY 17"/>
    <property type="match status" value="1"/>
</dbReference>
<evidence type="ECO:0000256" key="1">
    <source>
        <dbReference type="ARBA" id="ARBA00004141"/>
    </source>
</evidence>
<evidence type="ECO:0000256" key="3">
    <source>
        <dbReference type="ARBA" id="ARBA00022989"/>
    </source>
</evidence>
<dbReference type="InterPro" id="IPR011701">
    <property type="entry name" value="MFS"/>
</dbReference>
<evidence type="ECO:0000256" key="2">
    <source>
        <dbReference type="ARBA" id="ARBA00022692"/>
    </source>
</evidence>
<dbReference type="WBParaSite" id="SBAD_0000668301-mRNA-1">
    <property type="protein sequence ID" value="SBAD_0000668301-mRNA-1"/>
    <property type="gene ID" value="SBAD_0000668301"/>
</dbReference>
<evidence type="ECO:0000313" key="8">
    <source>
        <dbReference type="WBParaSite" id="SBAD_0000668301-mRNA-1"/>
    </source>
</evidence>
<organism evidence="8">
    <name type="scientific">Soboliphyme baturini</name>
    <dbReference type="NCBI Taxonomy" id="241478"/>
    <lineage>
        <taxon>Eukaryota</taxon>
        <taxon>Metazoa</taxon>
        <taxon>Ecdysozoa</taxon>
        <taxon>Nematoda</taxon>
        <taxon>Enoplea</taxon>
        <taxon>Dorylaimia</taxon>
        <taxon>Dioctophymatida</taxon>
        <taxon>Dioctophymatoidea</taxon>
        <taxon>Soboliphymatidae</taxon>
        <taxon>Soboliphyme</taxon>
    </lineage>
</organism>
<reference evidence="8" key="1">
    <citation type="submission" date="2016-06" db="UniProtKB">
        <authorList>
            <consortium name="WormBaseParasite"/>
        </authorList>
    </citation>
    <scope>IDENTIFICATION</scope>
</reference>
<protein>
    <submittedName>
        <fullName evidence="8">MFS domain-containing protein</fullName>
    </submittedName>
</protein>
<name>A0A183IS39_9BILA</name>
<dbReference type="InterPro" id="IPR050382">
    <property type="entry name" value="MFS_Na/Anion_cotransporter"/>
</dbReference>
<dbReference type="Gene3D" id="1.20.1250.20">
    <property type="entry name" value="MFS general substrate transporter like domains"/>
    <property type="match status" value="1"/>
</dbReference>
<evidence type="ECO:0000256" key="5">
    <source>
        <dbReference type="SAM" id="Phobius"/>
    </source>
</evidence>
<proteinExistence type="predicted"/>
<evidence type="ECO:0000256" key="4">
    <source>
        <dbReference type="ARBA" id="ARBA00023136"/>
    </source>
</evidence>
<keyword evidence="7" id="KW-1185">Reference proteome</keyword>
<gene>
    <name evidence="6" type="ORF">SBAD_LOCUS6444</name>
</gene>
<keyword evidence="2 5" id="KW-0812">Transmembrane</keyword>
<dbReference type="EMBL" id="UZAM01009761">
    <property type="protein sequence ID" value="VDP10041.1"/>
    <property type="molecule type" value="Genomic_DNA"/>
</dbReference>
<keyword evidence="4 5" id="KW-0472">Membrane</keyword>
<dbReference type="Proteomes" id="UP000270296">
    <property type="component" value="Unassembled WGS sequence"/>
</dbReference>
<accession>A0A183IS39</accession>
<dbReference type="PANTHER" id="PTHR11662:SF399">
    <property type="entry name" value="FI19708P1-RELATED"/>
    <property type="match status" value="1"/>
</dbReference>
<evidence type="ECO:0000313" key="6">
    <source>
        <dbReference type="EMBL" id="VDP10041.1"/>
    </source>
</evidence>
<dbReference type="Pfam" id="PF07690">
    <property type="entry name" value="MFS_1"/>
    <property type="match status" value="1"/>
</dbReference>